<feature type="domain" description="Solute-binding protein family 5" evidence="6">
    <location>
        <begin position="85"/>
        <end position="468"/>
    </location>
</feature>
<proteinExistence type="inferred from homology"/>
<dbReference type="CDD" id="cd08504">
    <property type="entry name" value="PBP2_OppA"/>
    <property type="match status" value="1"/>
</dbReference>
<dbReference type="RefSeq" id="WP_119532619.1">
    <property type="nucleotide sequence ID" value="NZ_JBHSSP010000021.1"/>
</dbReference>
<evidence type="ECO:0000256" key="2">
    <source>
        <dbReference type="ARBA" id="ARBA00005695"/>
    </source>
</evidence>
<organism evidence="7 8">
    <name type="scientific">Psittacicella hinzii</name>
    <dbReference type="NCBI Taxonomy" id="2028575"/>
    <lineage>
        <taxon>Bacteria</taxon>
        <taxon>Pseudomonadati</taxon>
        <taxon>Pseudomonadota</taxon>
        <taxon>Gammaproteobacteria</taxon>
        <taxon>Pasteurellales</taxon>
        <taxon>Psittacicellaceae</taxon>
        <taxon>Psittacicella</taxon>
    </lineage>
</organism>
<dbReference type="GO" id="GO:0015833">
    <property type="term" value="P:peptide transport"/>
    <property type="evidence" value="ECO:0007669"/>
    <property type="project" value="TreeGrafter"/>
</dbReference>
<dbReference type="InterPro" id="IPR023765">
    <property type="entry name" value="SBP_5_CS"/>
</dbReference>
<dbReference type="PIRSF" id="PIRSF002741">
    <property type="entry name" value="MppA"/>
    <property type="match status" value="1"/>
</dbReference>
<dbReference type="InterPro" id="IPR039424">
    <property type="entry name" value="SBP_5"/>
</dbReference>
<dbReference type="AlphaFoldDB" id="A0A3A1Y9A1"/>
<dbReference type="GO" id="GO:0030288">
    <property type="term" value="C:outer membrane-bounded periplasmic space"/>
    <property type="evidence" value="ECO:0007669"/>
    <property type="project" value="TreeGrafter"/>
</dbReference>
<evidence type="ECO:0000256" key="1">
    <source>
        <dbReference type="ARBA" id="ARBA00004196"/>
    </source>
</evidence>
<dbReference type="InterPro" id="IPR000914">
    <property type="entry name" value="SBP_5_dom"/>
</dbReference>
<keyword evidence="4 5" id="KW-0732">Signal</keyword>
<dbReference type="Gene3D" id="3.40.190.10">
    <property type="entry name" value="Periplasmic binding protein-like II"/>
    <property type="match status" value="1"/>
</dbReference>
<accession>A0A3A1Y9A1</accession>
<dbReference type="Proteomes" id="UP000265916">
    <property type="component" value="Unassembled WGS sequence"/>
</dbReference>
<gene>
    <name evidence="7" type="ORF">CKF58_07710</name>
</gene>
<comment type="subcellular location">
    <subcellularLocation>
        <location evidence="1">Cell envelope</location>
    </subcellularLocation>
</comment>
<keyword evidence="8" id="KW-1185">Reference proteome</keyword>
<feature type="signal peptide" evidence="5">
    <location>
        <begin position="1"/>
        <end position="29"/>
    </location>
</feature>
<dbReference type="InterPro" id="IPR030678">
    <property type="entry name" value="Peptide/Ni-bd"/>
</dbReference>
<evidence type="ECO:0000256" key="3">
    <source>
        <dbReference type="ARBA" id="ARBA00022448"/>
    </source>
</evidence>
<evidence type="ECO:0000313" key="8">
    <source>
        <dbReference type="Proteomes" id="UP000265916"/>
    </source>
</evidence>
<comment type="similarity">
    <text evidence="2">Belongs to the bacterial solute-binding protein 5 family.</text>
</comment>
<evidence type="ECO:0000259" key="6">
    <source>
        <dbReference type="Pfam" id="PF00496"/>
    </source>
</evidence>
<dbReference type="GO" id="GO:0043190">
    <property type="term" value="C:ATP-binding cassette (ABC) transporter complex"/>
    <property type="evidence" value="ECO:0007669"/>
    <property type="project" value="InterPro"/>
</dbReference>
<evidence type="ECO:0000256" key="5">
    <source>
        <dbReference type="SAM" id="SignalP"/>
    </source>
</evidence>
<dbReference type="PANTHER" id="PTHR30290:SF10">
    <property type="entry name" value="PERIPLASMIC OLIGOPEPTIDE-BINDING PROTEIN-RELATED"/>
    <property type="match status" value="1"/>
</dbReference>
<dbReference type="OrthoDB" id="9801912at2"/>
<dbReference type="GO" id="GO:1904680">
    <property type="term" value="F:peptide transmembrane transporter activity"/>
    <property type="evidence" value="ECO:0007669"/>
    <property type="project" value="TreeGrafter"/>
</dbReference>
<evidence type="ECO:0000313" key="7">
    <source>
        <dbReference type="EMBL" id="RIY34762.1"/>
    </source>
</evidence>
<dbReference type="PANTHER" id="PTHR30290">
    <property type="entry name" value="PERIPLASMIC BINDING COMPONENT OF ABC TRANSPORTER"/>
    <property type="match status" value="1"/>
</dbReference>
<dbReference type="FunFam" id="3.90.76.10:FF:000001">
    <property type="entry name" value="Oligopeptide ABC transporter substrate-binding protein"/>
    <property type="match status" value="1"/>
</dbReference>
<name>A0A3A1Y9A1_9GAMM</name>
<dbReference type="Pfam" id="PF00496">
    <property type="entry name" value="SBP_bac_5"/>
    <property type="match status" value="1"/>
</dbReference>
<sequence>MYKLFRKTLALTMVGAGLLTTGFVTSAFAADVPAGTKLATKQVLALQIGDNPATLDPNLTSENVGSQIINNLFEGLTSYDAKGNLVPGVAESWSHTPDNKTWIFKLRKDAKWSDGSPVTAKDFVASWQRLVDPKTASEYSFYLGDLGVKNAKAIADGKAPVSSLGVKAVDDYTLEVSLESAVPWFLEATSLADLAPIPSKLLAAGKWPNFSNLVSNGPYKLVQAIPNEKYTITKNPNYWDAKKTVITDVTFVVARSSNDAYKRFLAGDLDAFAIESPVLKERLSKGKNDGFTVLSAPGSSMGFYTFNVAKAPFNNEDVRRALLLAVDTKELQTKVFRNTLKATSVWASPAIKGVEKIKQSAYFNQPMPERIAQAKKLLTKAGYSESKPLTFTINYNTSDGNKQMAIALQAQFKTHLGKLVNVDLHNVEWSTFLSERKTGAYSFYRMGWGADYYEPSTFYSIWTSTNPTNTGGYKSAEYDKLFDSLATTKTFDERIALYQKMNDLLNKNVVGIPLTTPVLMTAVKDGVRGYNVDDNVRRVFNMYIVAK</sequence>
<protein>
    <recommendedName>
        <fullName evidence="6">Solute-binding protein family 5 domain-containing protein</fullName>
    </recommendedName>
</protein>
<comment type="caution">
    <text evidence="7">The sequence shown here is derived from an EMBL/GenBank/DDBJ whole genome shotgun (WGS) entry which is preliminary data.</text>
</comment>
<dbReference type="PROSITE" id="PS01040">
    <property type="entry name" value="SBP_BACTERIAL_5"/>
    <property type="match status" value="1"/>
</dbReference>
<reference evidence="7 8" key="1">
    <citation type="submission" date="2017-08" db="EMBL/GenBank/DDBJ databases">
        <title>Reclassification of Bisgaard taxon 37 and 44.</title>
        <authorList>
            <person name="Christensen H."/>
        </authorList>
    </citation>
    <scope>NUCLEOTIDE SEQUENCE [LARGE SCALE GENOMIC DNA]</scope>
    <source>
        <strain evidence="7 8">111</strain>
    </source>
</reference>
<dbReference type="EMBL" id="NRJG01000174">
    <property type="protein sequence ID" value="RIY34762.1"/>
    <property type="molecule type" value="Genomic_DNA"/>
</dbReference>
<evidence type="ECO:0000256" key="4">
    <source>
        <dbReference type="ARBA" id="ARBA00022729"/>
    </source>
</evidence>
<dbReference type="SUPFAM" id="SSF53850">
    <property type="entry name" value="Periplasmic binding protein-like II"/>
    <property type="match status" value="1"/>
</dbReference>
<dbReference type="Gene3D" id="3.90.76.10">
    <property type="entry name" value="Dipeptide-binding Protein, Domain 1"/>
    <property type="match status" value="1"/>
</dbReference>
<dbReference type="Gene3D" id="3.10.105.10">
    <property type="entry name" value="Dipeptide-binding Protein, Domain 3"/>
    <property type="match status" value="1"/>
</dbReference>
<feature type="chain" id="PRO_5017433796" description="Solute-binding protein family 5 domain-containing protein" evidence="5">
    <location>
        <begin position="30"/>
        <end position="547"/>
    </location>
</feature>
<keyword evidence="3" id="KW-0813">Transport</keyword>